<protein>
    <submittedName>
        <fullName evidence="1">Uncharacterized protein</fullName>
    </submittedName>
</protein>
<name>A0A8S5VH47_9CAUD</name>
<accession>A0A8S5VH47</accession>
<sequence>MKASVADYNTFVAKLREQEAKWGMGQTTPRNIAGDLMRASQINAIIDAVNRVKATAGVDGSVPAAKVPEVSPITNDDFDIMMSVLNASAAKCKCNCDNCHCRGRHIKTANRFKRDNWKNMIKVLDWIKNGK</sequence>
<reference evidence="1" key="1">
    <citation type="journal article" date="2021" name="Proc. Natl. Acad. Sci. U.S.A.">
        <title>A Catalog of Tens of Thousands of Viruses from Human Metagenomes Reveals Hidden Associations with Chronic Diseases.</title>
        <authorList>
            <person name="Tisza M.J."/>
            <person name="Buck C.B."/>
        </authorList>
    </citation>
    <scope>NUCLEOTIDE SEQUENCE</scope>
    <source>
        <strain evidence="1">CtkfK18</strain>
    </source>
</reference>
<proteinExistence type="predicted"/>
<evidence type="ECO:0000313" key="1">
    <source>
        <dbReference type="EMBL" id="DAG06000.1"/>
    </source>
</evidence>
<organism evidence="1">
    <name type="scientific">Myoviridae sp. ctkfK18</name>
    <dbReference type="NCBI Taxonomy" id="2825165"/>
    <lineage>
        <taxon>Viruses</taxon>
        <taxon>Duplodnaviria</taxon>
        <taxon>Heunggongvirae</taxon>
        <taxon>Uroviricota</taxon>
        <taxon>Caudoviricetes</taxon>
    </lineage>
</organism>
<dbReference type="EMBL" id="BK016265">
    <property type="protein sequence ID" value="DAG06000.1"/>
    <property type="molecule type" value="Genomic_DNA"/>
</dbReference>